<protein>
    <submittedName>
        <fullName evidence="1">Uncharacterized protein</fullName>
    </submittedName>
</protein>
<sequence>MTLTEVLANCKTNAPKGFALLNEKGPEGWLAKVDLDDFTIGRASRCVLGYAYGSYHFGMKELFNLTEEMTATWDDHAEGHGFDATGGPQRFDRIAELDADWRAIITAAREEAAS</sequence>
<accession>A0A6P2BSW8</accession>
<dbReference type="RefSeq" id="WP_145859650.1">
    <property type="nucleotide sequence ID" value="NZ_RPFW01000007.1"/>
</dbReference>
<name>A0A6P2BSW8_9ACTN</name>
<dbReference type="AlphaFoldDB" id="A0A6P2BSW8"/>
<evidence type="ECO:0000313" key="1">
    <source>
        <dbReference type="EMBL" id="TVZ01245.1"/>
    </source>
</evidence>
<evidence type="ECO:0000313" key="2">
    <source>
        <dbReference type="Proteomes" id="UP000460272"/>
    </source>
</evidence>
<organism evidence="1 2">
    <name type="scientific">Trebonia kvetii</name>
    <dbReference type="NCBI Taxonomy" id="2480626"/>
    <lineage>
        <taxon>Bacteria</taxon>
        <taxon>Bacillati</taxon>
        <taxon>Actinomycetota</taxon>
        <taxon>Actinomycetes</taxon>
        <taxon>Streptosporangiales</taxon>
        <taxon>Treboniaceae</taxon>
        <taxon>Trebonia</taxon>
    </lineage>
</organism>
<proteinExistence type="predicted"/>
<dbReference type="EMBL" id="RPFW01000007">
    <property type="protein sequence ID" value="TVZ01245.1"/>
    <property type="molecule type" value="Genomic_DNA"/>
</dbReference>
<dbReference type="Proteomes" id="UP000460272">
    <property type="component" value="Unassembled WGS sequence"/>
</dbReference>
<keyword evidence="2" id="KW-1185">Reference proteome</keyword>
<reference evidence="1 2" key="1">
    <citation type="submission" date="2018-11" db="EMBL/GenBank/DDBJ databases">
        <title>Trebonia kvetii gen.nov., sp.nov., a novel acidophilic actinobacterium, and proposal of the new actinobacterial family Treboniaceae fam. nov.</title>
        <authorList>
            <person name="Rapoport D."/>
            <person name="Sagova-Mareckova M."/>
            <person name="Sedlacek I."/>
            <person name="Provaznik J."/>
            <person name="Kralova S."/>
            <person name="Pavlinic D."/>
            <person name="Benes V."/>
            <person name="Kopecky J."/>
        </authorList>
    </citation>
    <scope>NUCLEOTIDE SEQUENCE [LARGE SCALE GENOMIC DNA]</scope>
    <source>
        <strain evidence="1 2">15Tr583</strain>
    </source>
</reference>
<gene>
    <name evidence="1" type="ORF">EAS64_33745</name>
</gene>
<comment type="caution">
    <text evidence="1">The sequence shown here is derived from an EMBL/GenBank/DDBJ whole genome shotgun (WGS) entry which is preliminary data.</text>
</comment>